<feature type="signal peptide" evidence="2">
    <location>
        <begin position="1"/>
        <end position="18"/>
    </location>
</feature>
<comment type="caution">
    <text evidence="3">The sequence shown here is derived from an EMBL/GenBank/DDBJ whole genome shotgun (WGS) entry which is preliminary data.</text>
</comment>
<evidence type="ECO:0000256" key="1">
    <source>
        <dbReference type="SAM" id="MobiDB-lite"/>
    </source>
</evidence>
<dbReference type="AlphaFoldDB" id="A0A5C4XRP4"/>
<dbReference type="OrthoDB" id="8283437at2"/>
<dbReference type="InterPro" id="IPR049748">
    <property type="entry name" value="HPE1-like_N_CxxC"/>
</dbReference>
<name>A0A5C4XRP4_9HYPH</name>
<keyword evidence="2" id="KW-0732">Signal</keyword>
<feature type="region of interest" description="Disordered" evidence="1">
    <location>
        <begin position="138"/>
        <end position="158"/>
    </location>
</feature>
<sequence>MRHLALTAFVLFAGTAQAQSILPLSSNTQGTSPSMLSMTCETCPPLKASDDSNYKVPVLRGTTQSVSLMEIDGQKKIVRTDAWMGGSPVVYISKVPDWMSVDQLQAVINTGSGKHVQTEVQIASQQSDPIDLESKTGAVEKSTHDEHEFNAIPLRLNQ</sequence>
<reference evidence="3 4" key="1">
    <citation type="submission" date="2019-06" db="EMBL/GenBank/DDBJ databases">
        <title>The draft genome of Rhizobium smilacinae PTYR-5.</title>
        <authorList>
            <person name="Liu L."/>
            <person name="Li L."/>
            <person name="Zhang X."/>
        </authorList>
    </citation>
    <scope>NUCLEOTIDE SEQUENCE [LARGE SCALE GENOMIC DNA]</scope>
    <source>
        <strain evidence="3 4">PTYR-5</strain>
    </source>
</reference>
<protein>
    <submittedName>
        <fullName evidence="3">Uncharacterized protein</fullName>
    </submittedName>
</protein>
<evidence type="ECO:0000256" key="2">
    <source>
        <dbReference type="SAM" id="SignalP"/>
    </source>
</evidence>
<evidence type="ECO:0000313" key="4">
    <source>
        <dbReference type="Proteomes" id="UP000311605"/>
    </source>
</evidence>
<dbReference type="NCBIfam" id="NF041110">
    <property type="entry name" value="HPE1_fam_CxxC"/>
    <property type="match status" value="1"/>
</dbReference>
<organism evidence="3 4">
    <name type="scientific">Aliirhizobium smilacinae</name>
    <dbReference type="NCBI Taxonomy" id="1395944"/>
    <lineage>
        <taxon>Bacteria</taxon>
        <taxon>Pseudomonadati</taxon>
        <taxon>Pseudomonadota</taxon>
        <taxon>Alphaproteobacteria</taxon>
        <taxon>Hyphomicrobiales</taxon>
        <taxon>Rhizobiaceae</taxon>
        <taxon>Aliirhizobium</taxon>
    </lineage>
</organism>
<dbReference type="RefSeq" id="WP_139674670.1">
    <property type="nucleotide sequence ID" value="NZ_VDMN01000001.1"/>
</dbReference>
<evidence type="ECO:0000313" key="3">
    <source>
        <dbReference type="EMBL" id="TNM65927.1"/>
    </source>
</evidence>
<keyword evidence="4" id="KW-1185">Reference proteome</keyword>
<accession>A0A5C4XRP4</accession>
<dbReference type="Proteomes" id="UP000311605">
    <property type="component" value="Unassembled WGS sequence"/>
</dbReference>
<proteinExistence type="predicted"/>
<gene>
    <name evidence="3" type="ORF">FHP24_06790</name>
</gene>
<feature type="chain" id="PRO_5023145466" evidence="2">
    <location>
        <begin position="19"/>
        <end position="158"/>
    </location>
</feature>
<dbReference type="EMBL" id="VDMN01000001">
    <property type="protein sequence ID" value="TNM65927.1"/>
    <property type="molecule type" value="Genomic_DNA"/>
</dbReference>